<keyword evidence="3" id="KW-0378">Hydrolase</keyword>
<dbReference type="PANTHER" id="PTHR12801:SF112">
    <property type="entry name" value="RNA EXONUCLEASE 3"/>
    <property type="match status" value="1"/>
</dbReference>
<gene>
    <name evidence="7" type="ORF">ACJ72_07650</name>
</gene>
<evidence type="ECO:0000313" key="7">
    <source>
        <dbReference type="EMBL" id="OAX78044.1"/>
    </source>
</evidence>
<dbReference type="PANTHER" id="PTHR12801">
    <property type="entry name" value="RNA EXONUCLEASE REXO1 / RECO3 FAMILY MEMBER-RELATED"/>
    <property type="match status" value="1"/>
</dbReference>
<dbReference type="GO" id="GO:0003676">
    <property type="term" value="F:nucleic acid binding"/>
    <property type="evidence" value="ECO:0007669"/>
    <property type="project" value="InterPro"/>
</dbReference>
<dbReference type="SUPFAM" id="SSF53098">
    <property type="entry name" value="Ribonuclease H-like"/>
    <property type="match status" value="1"/>
</dbReference>
<feature type="region of interest" description="Disordered" evidence="5">
    <location>
        <begin position="339"/>
        <end position="380"/>
    </location>
</feature>
<reference evidence="7 8" key="1">
    <citation type="submission" date="2015-07" db="EMBL/GenBank/DDBJ databases">
        <title>Emmonsia species relationships and genome sequence.</title>
        <authorList>
            <person name="Cuomo C.A."/>
            <person name="Schwartz I.S."/>
            <person name="Kenyon C."/>
            <person name="de Hoog G.S."/>
            <person name="Govender N.P."/>
            <person name="Botha A."/>
            <person name="Moreno L."/>
            <person name="de Vries M."/>
            <person name="Munoz J.F."/>
            <person name="Stielow J.B."/>
        </authorList>
    </citation>
    <scope>NUCLEOTIDE SEQUENCE [LARGE SCALE GENOMIC DNA]</scope>
    <source>
        <strain evidence="7 8">CBS 136260</strain>
    </source>
</reference>
<keyword evidence="8" id="KW-1185">Reference proteome</keyword>
<dbReference type="InterPro" id="IPR036397">
    <property type="entry name" value="RNaseH_sf"/>
</dbReference>
<evidence type="ECO:0000256" key="4">
    <source>
        <dbReference type="ARBA" id="ARBA00022839"/>
    </source>
</evidence>
<evidence type="ECO:0000256" key="1">
    <source>
        <dbReference type="ARBA" id="ARBA00006357"/>
    </source>
</evidence>
<evidence type="ECO:0000313" key="8">
    <source>
        <dbReference type="Proteomes" id="UP000091918"/>
    </source>
</evidence>
<keyword evidence="4" id="KW-0269">Exonuclease</keyword>
<dbReference type="SMART" id="SM00479">
    <property type="entry name" value="EXOIII"/>
    <property type="match status" value="1"/>
</dbReference>
<feature type="compositionally biased region" description="Polar residues" evidence="5">
    <location>
        <begin position="185"/>
        <end position="196"/>
    </location>
</feature>
<keyword evidence="2" id="KW-0540">Nuclease</keyword>
<evidence type="ECO:0000256" key="5">
    <source>
        <dbReference type="SAM" id="MobiDB-lite"/>
    </source>
</evidence>
<feature type="compositionally biased region" description="Gly residues" evidence="5">
    <location>
        <begin position="362"/>
        <end position="372"/>
    </location>
</feature>
<evidence type="ECO:0000256" key="3">
    <source>
        <dbReference type="ARBA" id="ARBA00022801"/>
    </source>
</evidence>
<evidence type="ECO:0000259" key="6">
    <source>
        <dbReference type="SMART" id="SM00479"/>
    </source>
</evidence>
<dbReference type="GO" id="GO:0004527">
    <property type="term" value="F:exonuclease activity"/>
    <property type="evidence" value="ECO:0007669"/>
    <property type="project" value="UniProtKB-KW"/>
</dbReference>
<proteinExistence type="inferred from homology"/>
<dbReference type="CDD" id="cd06145">
    <property type="entry name" value="REX1_like"/>
    <property type="match status" value="1"/>
</dbReference>
<feature type="domain" description="Exonuclease" evidence="6">
    <location>
        <begin position="120"/>
        <end position="323"/>
    </location>
</feature>
<organism evidence="7 8">
    <name type="scientific">Emergomyces africanus</name>
    <dbReference type="NCBI Taxonomy" id="1955775"/>
    <lineage>
        <taxon>Eukaryota</taxon>
        <taxon>Fungi</taxon>
        <taxon>Dikarya</taxon>
        <taxon>Ascomycota</taxon>
        <taxon>Pezizomycotina</taxon>
        <taxon>Eurotiomycetes</taxon>
        <taxon>Eurotiomycetidae</taxon>
        <taxon>Onygenales</taxon>
        <taxon>Ajellomycetaceae</taxon>
        <taxon>Emergomyces</taxon>
    </lineage>
</organism>
<feature type="non-terminal residue" evidence="7">
    <location>
        <position position="1"/>
    </location>
</feature>
<accession>A0A1B7NMJ2</accession>
<feature type="region of interest" description="Disordered" evidence="5">
    <location>
        <begin position="181"/>
        <end position="221"/>
    </location>
</feature>
<protein>
    <recommendedName>
        <fullName evidence="6">Exonuclease domain-containing protein</fullName>
    </recommendedName>
</protein>
<dbReference type="Proteomes" id="UP000091918">
    <property type="component" value="Unassembled WGS sequence"/>
</dbReference>
<name>A0A1B7NMJ2_9EURO</name>
<comment type="caution">
    <text evidence="7">The sequence shown here is derived from an EMBL/GenBank/DDBJ whole genome shotgun (WGS) entry which is preliminary data.</text>
</comment>
<evidence type="ECO:0000256" key="2">
    <source>
        <dbReference type="ARBA" id="ARBA00022722"/>
    </source>
</evidence>
<dbReference type="OrthoDB" id="3996471at2759"/>
<dbReference type="InterPro" id="IPR047021">
    <property type="entry name" value="REXO1/3/4-like"/>
</dbReference>
<dbReference type="InterPro" id="IPR013520">
    <property type="entry name" value="Ribonucl_H"/>
</dbReference>
<dbReference type="Gene3D" id="3.30.420.10">
    <property type="entry name" value="Ribonuclease H-like superfamily/Ribonuclease H"/>
    <property type="match status" value="1"/>
</dbReference>
<dbReference type="STRING" id="1658172.A0A1B7NMJ2"/>
<dbReference type="AlphaFoldDB" id="A0A1B7NMJ2"/>
<comment type="similarity">
    <text evidence="1">Belongs to the REXO1/REXO3 family.</text>
</comment>
<dbReference type="InterPro" id="IPR034922">
    <property type="entry name" value="REX1-like_exo"/>
</dbReference>
<sequence length="380" mass="41641">DKPKEPVEEINTELNTQEEISLLSKLHASREHLGKAGYVLVPPSSEEIEAAKRGAEAAQGWEQCERCNGRFQVFPGRREDGLLATGGPCTYHHAKPVRPPKKRTDHITGHKESYYPCCNETIGTSTGCTKAKWHVFKVSEVKRHLWPQGEKLLDVLVKPIGEILDLNSRYSGVRPEHFIKATPHDASSSTAITTQLDSKKPPSPSSPSSPDDKDTLQPLPVVDSPNAARDLLFQLIQPETPLIGHALENDLNACRIIHPTIVDTALLYPHPGGLPYRFSLRALTHKFLNRQIQAGGGELGHDSMEDAKATGDLVRVKIRETWKALKRVGYSFDKGKLVTPRPGKGVKDRSTGAQVQEPDTLLGGGSVLGHGAGMKKKEGE</sequence>
<dbReference type="GO" id="GO:0005634">
    <property type="term" value="C:nucleus"/>
    <property type="evidence" value="ECO:0007669"/>
    <property type="project" value="TreeGrafter"/>
</dbReference>
<dbReference type="EMBL" id="LGUA01001799">
    <property type="protein sequence ID" value="OAX78044.1"/>
    <property type="molecule type" value="Genomic_DNA"/>
</dbReference>
<dbReference type="InterPro" id="IPR012337">
    <property type="entry name" value="RNaseH-like_sf"/>
</dbReference>